<evidence type="ECO:0000259" key="9">
    <source>
        <dbReference type="Pfam" id="PF05957"/>
    </source>
</evidence>
<comment type="similarity">
    <text evidence="2">Belongs to the ElaB/YgaM/YqjD family.</text>
</comment>
<dbReference type="STRING" id="1804984.AYM40_18695"/>
<evidence type="ECO:0000256" key="2">
    <source>
        <dbReference type="ARBA" id="ARBA00010423"/>
    </source>
</evidence>
<evidence type="ECO:0000256" key="4">
    <source>
        <dbReference type="ARBA" id="ARBA00022519"/>
    </source>
</evidence>
<dbReference type="GO" id="GO:0005886">
    <property type="term" value="C:plasma membrane"/>
    <property type="evidence" value="ECO:0007669"/>
    <property type="project" value="UniProtKB-SubCell"/>
</dbReference>
<dbReference type="PANTHER" id="PTHR35893:SF3">
    <property type="entry name" value="INNER MEMBRANE PROTEIN"/>
    <property type="match status" value="1"/>
</dbReference>
<keyword evidence="3" id="KW-1003">Cell membrane</keyword>
<keyword evidence="4" id="KW-0997">Cell inner membrane</keyword>
<evidence type="ECO:0000313" key="12">
    <source>
        <dbReference type="Proteomes" id="UP000076852"/>
    </source>
</evidence>
<feature type="transmembrane region" description="Helical" evidence="8">
    <location>
        <begin position="104"/>
        <end position="123"/>
    </location>
</feature>
<feature type="domain" description="DUF883" evidence="10">
    <location>
        <begin position="95"/>
        <end position="122"/>
    </location>
</feature>
<evidence type="ECO:0000256" key="7">
    <source>
        <dbReference type="ARBA" id="ARBA00023136"/>
    </source>
</evidence>
<protein>
    <submittedName>
        <fullName evidence="11">Uncharacterized protein</fullName>
    </submittedName>
</protein>
<dbReference type="PANTHER" id="PTHR35893">
    <property type="entry name" value="INNER MEMBRANE PROTEIN-RELATED"/>
    <property type="match status" value="1"/>
</dbReference>
<feature type="domain" description="DUF883" evidence="9">
    <location>
        <begin position="34"/>
        <end position="83"/>
    </location>
</feature>
<reference evidence="11 12" key="1">
    <citation type="journal article" date="2016" name="Gene">
        <title>PacBio SMRT assembly of a complex multi-replicon genome reveals chlorocatechol degradative operon in a region of genome plasticity.</title>
        <authorList>
            <person name="Ricker N."/>
            <person name="Shen S.Y."/>
            <person name="Goordial J."/>
            <person name="Jin S."/>
            <person name="Fulthorpe R.R."/>
        </authorList>
    </citation>
    <scope>NUCLEOTIDE SEQUENCE [LARGE SCALE GENOMIC DNA]</scope>
    <source>
        <strain evidence="11 12">OLGA172</strain>
    </source>
</reference>
<keyword evidence="7 8" id="KW-0472">Membrane</keyword>
<proteinExistence type="inferred from homology"/>
<accession>A0A160FQ04</accession>
<keyword evidence="6 8" id="KW-1133">Transmembrane helix</keyword>
<evidence type="ECO:0000259" key="10">
    <source>
        <dbReference type="Pfam" id="PF19029"/>
    </source>
</evidence>
<gene>
    <name evidence="11" type="ORF">AYM40_18695</name>
</gene>
<organism evidence="11 12">
    <name type="scientific">Paraburkholderia phytofirmans OLGA172</name>
    <dbReference type="NCBI Taxonomy" id="1417228"/>
    <lineage>
        <taxon>Bacteria</taxon>
        <taxon>Pseudomonadati</taxon>
        <taxon>Pseudomonadota</taxon>
        <taxon>Betaproteobacteria</taxon>
        <taxon>Burkholderiales</taxon>
        <taxon>Burkholderiaceae</taxon>
        <taxon>Paraburkholderia</taxon>
    </lineage>
</organism>
<dbReference type="GO" id="GO:0043022">
    <property type="term" value="F:ribosome binding"/>
    <property type="evidence" value="ECO:0007669"/>
    <property type="project" value="InterPro"/>
</dbReference>
<evidence type="ECO:0000256" key="1">
    <source>
        <dbReference type="ARBA" id="ARBA00004377"/>
    </source>
</evidence>
<evidence type="ECO:0000313" key="11">
    <source>
        <dbReference type="EMBL" id="ANB74801.1"/>
    </source>
</evidence>
<dbReference type="InterPro" id="IPR010279">
    <property type="entry name" value="YqjD/ElaB"/>
</dbReference>
<evidence type="ECO:0000256" key="8">
    <source>
        <dbReference type="SAM" id="Phobius"/>
    </source>
</evidence>
<dbReference type="Pfam" id="PF19029">
    <property type="entry name" value="DUF883_C"/>
    <property type="match status" value="1"/>
</dbReference>
<keyword evidence="5 8" id="KW-0812">Transmembrane</keyword>
<dbReference type="RefSeq" id="WP_063498106.1">
    <property type="nucleotide sequence ID" value="NZ_CP014578.1"/>
</dbReference>
<evidence type="ECO:0000256" key="3">
    <source>
        <dbReference type="ARBA" id="ARBA00022475"/>
    </source>
</evidence>
<dbReference type="InterPro" id="IPR043605">
    <property type="entry name" value="DUF883_C"/>
</dbReference>
<keyword evidence="12" id="KW-1185">Reference proteome</keyword>
<dbReference type="InterPro" id="IPR043604">
    <property type="entry name" value="DUF883_N"/>
</dbReference>
<evidence type="ECO:0000256" key="5">
    <source>
        <dbReference type="ARBA" id="ARBA00022692"/>
    </source>
</evidence>
<dbReference type="AlphaFoldDB" id="A0A160FQ04"/>
<comment type="subcellular location">
    <subcellularLocation>
        <location evidence="1">Cell inner membrane</location>
        <topology evidence="1">Single-pass membrane protein</topology>
    </subcellularLocation>
</comment>
<dbReference type="Proteomes" id="UP000076852">
    <property type="component" value="Chromosome 1"/>
</dbReference>
<sequence length="133" mass="14650">MTALPNTRDALGESWTATSRRARRIARHSRHAAEDIAGELRTLMSELESTLADGTQADAVALRSKLRKQLDVARARLNDTREAMRERAEVAIADADDYVHENPWQTLAIVGGVALIAGALFASRLREASDSRR</sequence>
<dbReference type="EMBL" id="CP014578">
    <property type="protein sequence ID" value="ANB74801.1"/>
    <property type="molecule type" value="Genomic_DNA"/>
</dbReference>
<dbReference type="OrthoDB" id="8942769at2"/>
<name>A0A160FQ04_9BURK</name>
<dbReference type="KEGG" id="buz:AYM40_18695"/>
<dbReference type="Pfam" id="PF05957">
    <property type="entry name" value="DUF883"/>
    <property type="match status" value="1"/>
</dbReference>
<evidence type="ECO:0000256" key="6">
    <source>
        <dbReference type="ARBA" id="ARBA00022989"/>
    </source>
</evidence>